<evidence type="ECO:0000313" key="6">
    <source>
        <dbReference type="Proteomes" id="UP000634206"/>
    </source>
</evidence>
<name>A0AAE2SF60_9BACT</name>
<accession>A0AAE2SF60</accession>
<comment type="caution">
    <text evidence="5">The sequence shown here is derived from an EMBL/GenBank/DDBJ whole genome shotgun (WGS) entry which is preliminary data.</text>
</comment>
<feature type="chain" id="PRO_5042196078" evidence="4">
    <location>
        <begin position="18"/>
        <end position="300"/>
    </location>
</feature>
<dbReference type="GO" id="GO:0009279">
    <property type="term" value="C:cell outer membrane"/>
    <property type="evidence" value="ECO:0007669"/>
    <property type="project" value="UniProtKB-SubCell"/>
</dbReference>
<feature type="signal peptide" evidence="4">
    <location>
        <begin position="1"/>
        <end position="17"/>
    </location>
</feature>
<dbReference type="AlphaFoldDB" id="A0AAE2SF60"/>
<proteinExistence type="predicted"/>
<keyword evidence="2" id="KW-0472">Membrane</keyword>
<dbReference type="RefSeq" id="WP_309489814.1">
    <property type="nucleotide sequence ID" value="NZ_JAENIG010000005.1"/>
</dbReference>
<gene>
    <name evidence="5" type="ORF">JIN83_09550</name>
</gene>
<evidence type="ECO:0000256" key="3">
    <source>
        <dbReference type="ARBA" id="ARBA00023237"/>
    </source>
</evidence>
<keyword evidence="3" id="KW-0998">Cell outer membrane</keyword>
<dbReference type="SUPFAM" id="SSF56935">
    <property type="entry name" value="Porins"/>
    <property type="match status" value="1"/>
</dbReference>
<evidence type="ECO:0000256" key="4">
    <source>
        <dbReference type="SAM" id="SignalP"/>
    </source>
</evidence>
<organism evidence="5 6">
    <name type="scientific">Oceaniferula flava</name>
    <dbReference type="NCBI Taxonomy" id="2800421"/>
    <lineage>
        <taxon>Bacteria</taxon>
        <taxon>Pseudomonadati</taxon>
        <taxon>Verrucomicrobiota</taxon>
        <taxon>Verrucomicrobiia</taxon>
        <taxon>Verrucomicrobiales</taxon>
        <taxon>Verrucomicrobiaceae</taxon>
        <taxon>Oceaniferula</taxon>
    </lineage>
</organism>
<reference evidence="5" key="1">
    <citation type="submission" date="2021-01" db="EMBL/GenBank/DDBJ databases">
        <title>Modified the classification status of verrucomicrobia.</title>
        <authorList>
            <person name="Feng X."/>
        </authorList>
    </citation>
    <scope>NUCLEOTIDE SEQUENCE</scope>
    <source>
        <strain evidence="5">5K15</strain>
    </source>
</reference>
<keyword evidence="4" id="KW-0732">Signal</keyword>
<dbReference type="Gene3D" id="2.40.170.20">
    <property type="entry name" value="TonB-dependent receptor, beta-barrel domain"/>
    <property type="match status" value="1"/>
</dbReference>
<evidence type="ECO:0000256" key="2">
    <source>
        <dbReference type="ARBA" id="ARBA00023136"/>
    </source>
</evidence>
<keyword evidence="6" id="KW-1185">Reference proteome</keyword>
<comment type="subcellular location">
    <subcellularLocation>
        <location evidence="1">Cell outer membrane</location>
    </subcellularLocation>
</comment>
<dbReference type="EMBL" id="JAENIG010000005">
    <property type="protein sequence ID" value="MBK1855201.1"/>
    <property type="molecule type" value="Genomic_DNA"/>
</dbReference>
<evidence type="ECO:0000313" key="5">
    <source>
        <dbReference type="EMBL" id="MBK1855201.1"/>
    </source>
</evidence>
<evidence type="ECO:0000256" key="1">
    <source>
        <dbReference type="ARBA" id="ARBA00004442"/>
    </source>
</evidence>
<dbReference type="InterPro" id="IPR036942">
    <property type="entry name" value="Beta-barrel_TonB_sf"/>
</dbReference>
<sequence length="300" mass="32727">MKLTRLLLALTPAATFAGESMTSAQPAATASPWTFTLDAGYLHQQDSDLDEGGSFSVDRTNFALGVQRNMGPARSIGLSLDYGHHDYQFDGIPALWDEVDSFTLGVPIRWALDRDWSLFALPSVRASYEHGAEVSDSVTGGLLAGASYRVSDRLYIGPGLGISSELEDDLNVFPILLIKWQISDTLELKTGRGLGASQGPGLVLNWQAAEKWQLSLGTRYEKLRFRLNDRGYAPDGVGEETGIPVYLGATYQFSDSSQLSLYAGMKFGSSLEVENDNGHTIYDSDQDAAPFFGLSWNSKF</sequence>
<protein>
    <submittedName>
        <fullName evidence="5">Uncharacterized protein</fullName>
    </submittedName>
</protein>
<dbReference type="Proteomes" id="UP000634206">
    <property type="component" value="Unassembled WGS sequence"/>
</dbReference>